<dbReference type="InterPro" id="IPR036046">
    <property type="entry name" value="Acylphosphatase-like_dom_sf"/>
</dbReference>
<feature type="domain" description="Acylphosphatase-like" evidence="6">
    <location>
        <begin position="5"/>
        <end position="90"/>
    </location>
</feature>
<gene>
    <name evidence="7" type="ORF">DAERI_010303</name>
</gene>
<evidence type="ECO:0000256" key="4">
    <source>
        <dbReference type="PROSITE-ProRule" id="PRU00520"/>
    </source>
</evidence>
<evidence type="ECO:0000259" key="6">
    <source>
        <dbReference type="PROSITE" id="PS51160"/>
    </source>
</evidence>
<evidence type="ECO:0000256" key="5">
    <source>
        <dbReference type="RuleBase" id="RU004168"/>
    </source>
</evidence>
<evidence type="ECO:0000256" key="1">
    <source>
        <dbReference type="ARBA" id="ARBA00005614"/>
    </source>
</evidence>
<evidence type="ECO:0000313" key="7">
    <source>
        <dbReference type="EMBL" id="GBF04131.1"/>
    </source>
</evidence>
<protein>
    <recommendedName>
        <fullName evidence="2 4">acylphosphatase</fullName>
        <ecNumber evidence="2 4">3.6.1.7</ecNumber>
    </recommendedName>
</protein>
<dbReference type="Pfam" id="PF00708">
    <property type="entry name" value="Acylphosphatase"/>
    <property type="match status" value="1"/>
</dbReference>
<dbReference type="Gene3D" id="3.30.70.100">
    <property type="match status" value="1"/>
</dbReference>
<keyword evidence="4" id="KW-0378">Hydrolase</keyword>
<comment type="caution">
    <text evidence="7">The sequence shown here is derived from an EMBL/GenBank/DDBJ whole genome shotgun (WGS) entry which is preliminary data.</text>
</comment>
<dbReference type="Proteomes" id="UP000236569">
    <property type="component" value="Unassembled WGS sequence"/>
</dbReference>
<evidence type="ECO:0000256" key="3">
    <source>
        <dbReference type="ARBA" id="ARBA00047645"/>
    </source>
</evidence>
<dbReference type="PROSITE" id="PS51160">
    <property type="entry name" value="ACYLPHOSPHATASE_3"/>
    <property type="match status" value="1"/>
</dbReference>
<feature type="active site" evidence="4">
    <location>
        <position position="38"/>
    </location>
</feature>
<proteinExistence type="inferred from homology"/>
<reference evidence="8" key="1">
    <citation type="submission" date="2018-01" db="EMBL/GenBank/DDBJ databases">
        <title>Draft Genome Sequence of the Radioresistant Bacterium Deinococcus aerius TR0125, Isolated from the Higher Atmosphere above Japan.</title>
        <authorList>
            <person name="Satoh K."/>
            <person name="Arai H."/>
            <person name="Sanzen T."/>
            <person name="Kawaguchi Y."/>
            <person name="Hayashi H."/>
            <person name="Yokobori S."/>
            <person name="Yamagishi A."/>
            <person name="Oono Y."/>
            <person name="Narumi I."/>
        </authorList>
    </citation>
    <scope>NUCLEOTIDE SEQUENCE [LARGE SCALE GENOMIC DNA]</scope>
    <source>
        <strain evidence="8">TR0125</strain>
    </source>
</reference>
<keyword evidence="8" id="KW-1185">Reference proteome</keyword>
<organism evidence="7 8">
    <name type="scientific">Deinococcus aerius</name>
    <dbReference type="NCBI Taxonomy" id="200253"/>
    <lineage>
        <taxon>Bacteria</taxon>
        <taxon>Thermotogati</taxon>
        <taxon>Deinococcota</taxon>
        <taxon>Deinococci</taxon>
        <taxon>Deinococcales</taxon>
        <taxon>Deinococcaceae</taxon>
        <taxon>Deinococcus</taxon>
    </lineage>
</organism>
<dbReference type="EC" id="3.6.1.7" evidence="2 4"/>
<sequence>MRPMRLTALVSGTVQGVGYRRYVQRHARDLNLSGSAENLLDGRVEVVAEGSEADLERLLHWLRRGPPHARVDDVQTQYSEATGLRDFHVY</sequence>
<dbReference type="AlphaFoldDB" id="A0A2I9DHH7"/>
<dbReference type="EMBL" id="BFAG01000001">
    <property type="protein sequence ID" value="GBF04131.1"/>
    <property type="molecule type" value="Genomic_DNA"/>
</dbReference>
<dbReference type="InterPro" id="IPR020456">
    <property type="entry name" value="Acylphosphatase"/>
</dbReference>
<evidence type="ECO:0000313" key="8">
    <source>
        <dbReference type="Proteomes" id="UP000236569"/>
    </source>
</evidence>
<dbReference type="PANTHER" id="PTHR47268:SF4">
    <property type="entry name" value="ACYLPHOSPHATASE"/>
    <property type="match status" value="1"/>
</dbReference>
<comment type="catalytic activity">
    <reaction evidence="3 4">
        <text>an acyl phosphate + H2O = a carboxylate + phosphate + H(+)</text>
        <dbReference type="Rhea" id="RHEA:14965"/>
        <dbReference type="ChEBI" id="CHEBI:15377"/>
        <dbReference type="ChEBI" id="CHEBI:15378"/>
        <dbReference type="ChEBI" id="CHEBI:29067"/>
        <dbReference type="ChEBI" id="CHEBI:43474"/>
        <dbReference type="ChEBI" id="CHEBI:59918"/>
        <dbReference type="EC" id="3.6.1.7"/>
    </reaction>
</comment>
<dbReference type="PANTHER" id="PTHR47268">
    <property type="entry name" value="ACYLPHOSPHATASE"/>
    <property type="match status" value="1"/>
</dbReference>
<dbReference type="InterPro" id="IPR001792">
    <property type="entry name" value="Acylphosphatase-like_dom"/>
</dbReference>
<dbReference type="GO" id="GO:0003998">
    <property type="term" value="F:acylphosphatase activity"/>
    <property type="evidence" value="ECO:0007669"/>
    <property type="project" value="UniProtKB-EC"/>
</dbReference>
<dbReference type="SUPFAM" id="SSF54975">
    <property type="entry name" value="Acylphosphatase/BLUF domain-like"/>
    <property type="match status" value="1"/>
</dbReference>
<accession>A0A2I9DHH7</accession>
<name>A0A2I9DHH7_9DEIO</name>
<comment type="similarity">
    <text evidence="1 5">Belongs to the acylphosphatase family.</text>
</comment>
<dbReference type="NCBIfam" id="NF011007">
    <property type="entry name" value="PRK14433.1"/>
    <property type="match status" value="1"/>
</dbReference>
<feature type="active site" evidence="4">
    <location>
        <position position="20"/>
    </location>
</feature>
<evidence type="ECO:0000256" key="2">
    <source>
        <dbReference type="ARBA" id="ARBA00012150"/>
    </source>
</evidence>